<evidence type="ECO:0000313" key="2">
    <source>
        <dbReference type="EMBL" id="MEN2792439.1"/>
    </source>
</evidence>
<feature type="transmembrane region" description="Helical" evidence="1">
    <location>
        <begin position="210"/>
        <end position="229"/>
    </location>
</feature>
<reference evidence="2 3" key="1">
    <citation type="submission" date="2024-05" db="EMBL/GenBank/DDBJ databases">
        <authorList>
            <person name="Liu Q."/>
            <person name="Xin Y.-H."/>
        </authorList>
    </citation>
    <scope>NUCLEOTIDE SEQUENCE [LARGE SCALE GENOMIC DNA]</scope>
    <source>
        <strain evidence="2 3">CGMCC 1.10181</strain>
    </source>
</reference>
<dbReference type="InterPro" id="IPR030802">
    <property type="entry name" value="Permease_MalE"/>
</dbReference>
<gene>
    <name evidence="2" type="ORF">ABC974_22610</name>
</gene>
<feature type="transmembrane region" description="Helical" evidence="1">
    <location>
        <begin position="275"/>
        <end position="297"/>
    </location>
</feature>
<feature type="transmembrane region" description="Helical" evidence="1">
    <location>
        <begin position="166"/>
        <end position="190"/>
    </location>
</feature>
<feature type="transmembrane region" description="Helical" evidence="1">
    <location>
        <begin position="347"/>
        <end position="367"/>
    </location>
</feature>
<proteinExistence type="predicted"/>
<dbReference type="PANTHER" id="PTHR30188">
    <property type="entry name" value="ABC TRANSPORTER PERMEASE PROTEIN-RELATED"/>
    <property type="match status" value="1"/>
</dbReference>
<keyword evidence="3" id="KW-1185">Reference proteome</keyword>
<feature type="transmembrane region" description="Helical" evidence="1">
    <location>
        <begin position="309"/>
        <end position="327"/>
    </location>
</feature>
<dbReference type="RefSeq" id="WP_343891996.1">
    <property type="nucleotide sequence ID" value="NZ_BAAAEH010000049.1"/>
</dbReference>
<keyword evidence="1" id="KW-1133">Transmembrane helix</keyword>
<dbReference type="EMBL" id="JBDIME010000028">
    <property type="protein sequence ID" value="MEN2792439.1"/>
    <property type="molecule type" value="Genomic_DNA"/>
</dbReference>
<comment type="caution">
    <text evidence="2">The sequence shown here is derived from an EMBL/GenBank/DDBJ whole genome shotgun (WGS) entry which is preliminary data.</text>
</comment>
<dbReference type="Pfam" id="PF02405">
    <property type="entry name" value="MlaE"/>
    <property type="match status" value="1"/>
</dbReference>
<protein>
    <submittedName>
        <fullName evidence="2">ABC transporter permease</fullName>
    </submittedName>
</protein>
<evidence type="ECO:0000256" key="1">
    <source>
        <dbReference type="SAM" id="Phobius"/>
    </source>
</evidence>
<keyword evidence="1" id="KW-0812">Transmembrane</keyword>
<dbReference type="PANTHER" id="PTHR30188:SF3">
    <property type="entry name" value="ABC TRANSPORTER PERMEASE"/>
    <property type="match status" value="1"/>
</dbReference>
<evidence type="ECO:0000313" key="3">
    <source>
        <dbReference type="Proteomes" id="UP001419910"/>
    </source>
</evidence>
<organism evidence="2 3">
    <name type="scientific">Sphingomonas oligophenolica</name>
    <dbReference type="NCBI Taxonomy" id="301154"/>
    <lineage>
        <taxon>Bacteria</taxon>
        <taxon>Pseudomonadati</taxon>
        <taxon>Pseudomonadota</taxon>
        <taxon>Alphaproteobacteria</taxon>
        <taxon>Sphingomonadales</taxon>
        <taxon>Sphingomonadaceae</taxon>
        <taxon>Sphingomonas</taxon>
    </lineage>
</organism>
<name>A0ABU9Y9E9_9SPHN</name>
<keyword evidence="1" id="KW-0472">Membrane</keyword>
<sequence length="372" mass="39461">MTHRTPGPAASYELRDGADGAELVAQGDWTALTLGDLPERLRSSATSFASIDVAQLGRVDSAGAYALLGVAEPGARDALMRRDDLRRLLTIIGPLMAEAAGTVRQRGLTQALAAIGHVVVRHGDEAYQALSFIGETVLALLRTLVRPGRLRLTPLVSVMHDAGLRGIPITMTMTFFIGAVVALIGVNILADYGVSSYTVQMVGVGVLREFGVVIAAVLLAGRSASSFAAEIGAMRMNQEIDAMQVMGVDIFDALVVPRVLGALLMMPLMTFCSDIGGLIGGLLASWVTLNITPSFFVSQILSTVEIQHFWIGMGKAPFLAVVIAATGCRQGFLVAGDTRSLGRHVTAAVVQSIFQIIMFDAIFSMIFTELDI</sequence>
<accession>A0ABU9Y9E9</accession>
<dbReference type="Proteomes" id="UP001419910">
    <property type="component" value="Unassembled WGS sequence"/>
</dbReference>